<feature type="domain" description="ATP-grasp" evidence="5">
    <location>
        <begin position="234"/>
        <end position="299"/>
    </location>
</feature>
<keyword evidence="2 4" id="KW-0547">Nucleotide-binding</keyword>
<dbReference type="InterPro" id="IPR005479">
    <property type="entry name" value="CPAse_ATP-bd"/>
</dbReference>
<dbReference type="InterPro" id="IPR011761">
    <property type="entry name" value="ATP-grasp"/>
</dbReference>
<dbReference type="Gene3D" id="3.30.470.20">
    <property type="entry name" value="ATP-grasp fold, B domain"/>
    <property type="match status" value="2"/>
</dbReference>
<evidence type="ECO:0000256" key="2">
    <source>
        <dbReference type="ARBA" id="ARBA00022741"/>
    </source>
</evidence>
<keyword evidence="7" id="KW-1185">Reference proteome</keyword>
<reference evidence="7" key="1">
    <citation type="journal article" date="2013" name="Nature">
        <title>Pan genome of the phytoplankton Emiliania underpins its global distribution.</title>
        <authorList>
            <person name="Read B.A."/>
            <person name="Kegel J."/>
            <person name="Klute M.J."/>
            <person name="Kuo A."/>
            <person name="Lefebvre S.C."/>
            <person name="Maumus F."/>
            <person name="Mayer C."/>
            <person name="Miller J."/>
            <person name="Monier A."/>
            <person name="Salamov A."/>
            <person name="Young J."/>
            <person name="Aguilar M."/>
            <person name="Claverie J.M."/>
            <person name="Frickenhaus S."/>
            <person name="Gonzalez K."/>
            <person name="Herman E.K."/>
            <person name="Lin Y.C."/>
            <person name="Napier J."/>
            <person name="Ogata H."/>
            <person name="Sarno A.F."/>
            <person name="Shmutz J."/>
            <person name="Schroeder D."/>
            <person name="de Vargas C."/>
            <person name="Verret F."/>
            <person name="von Dassow P."/>
            <person name="Valentin K."/>
            <person name="Van de Peer Y."/>
            <person name="Wheeler G."/>
            <person name="Dacks J.B."/>
            <person name="Delwiche C.F."/>
            <person name="Dyhrman S.T."/>
            <person name="Glockner G."/>
            <person name="John U."/>
            <person name="Richards T."/>
            <person name="Worden A.Z."/>
            <person name="Zhang X."/>
            <person name="Grigoriev I.V."/>
            <person name="Allen A.E."/>
            <person name="Bidle K."/>
            <person name="Borodovsky M."/>
            <person name="Bowler C."/>
            <person name="Brownlee C."/>
            <person name="Cock J.M."/>
            <person name="Elias M."/>
            <person name="Gladyshev V.N."/>
            <person name="Groth M."/>
            <person name="Guda C."/>
            <person name="Hadaegh A."/>
            <person name="Iglesias-Rodriguez M.D."/>
            <person name="Jenkins J."/>
            <person name="Jones B.M."/>
            <person name="Lawson T."/>
            <person name="Leese F."/>
            <person name="Lindquist E."/>
            <person name="Lobanov A."/>
            <person name="Lomsadze A."/>
            <person name="Malik S.B."/>
            <person name="Marsh M.E."/>
            <person name="Mackinder L."/>
            <person name="Mock T."/>
            <person name="Mueller-Roeber B."/>
            <person name="Pagarete A."/>
            <person name="Parker M."/>
            <person name="Probert I."/>
            <person name="Quesneville H."/>
            <person name="Raines C."/>
            <person name="Rensing S.A."/>
            <person name="Riano-Pachon D.M."/>
            <person name="Richier S."/>
            <person name="Rokitta S."/>
            <person name="Shiraiwa Y."/>
            <person name="Soanes D.M."/>
            <person name="van der Giezen M."/>
            <person name="Wahlund T.M."/>
            <person name="Williams B."/>
            <person name="Wilson W."/>
            <person name="Wolfe G."/>
            <person name="Wurch L.L."/>
        </authorList>
    </citation>
    <scope>NUCLEOTIDE SEQUENCE</scope>
</reference>
<dbReference type="PROSITE" id="PS50975">
    <property type="entry name" value="ATP_GRASP"/>
    <property type="match status" value="2"/>
</dbReference>
<keyword evidence="1" id="KW-0436">Ligase</keyword>
<dbReference type="HOGENOM" id="CLU_525256_0_0_1"/>
<dbReference type="GO" id="GO:0016874">
    <property type="term" value="F:ligase activity"/>
    <property type="evidence" value="ECO:0007669"/>
    <property type="project" value="UniProtKB-KW"/>
</dbReference>
<dbReference type="Pfam" id="PF02786">
    <property type="entry name" value="CPSase_L_D2"/>
    <property type="match status" value="1"/>
</dbReference>
<evidence type="ECO:0000259" key="5">
    <source>
        <dbReference type="PROSITE" id="PS50975"/>
    </source>
</evidence>
<dbReference type="GO" id="GO:0046872">
    <property type="term" value="F:metal ion binding"/>
    <property type="evidence" value="ECO:0007669"/>
    <property type="project" value="InterPro"/>
</dbReference>
<dbReference type="AlphaFoldDB" id="A0A0D3IIW4"/>
<dbReference type="Proteomes" id="UP000013827">
    <property type="component" value="Unassembled WGS sequence"/>
</dbReference>
<proteinExistence type="predicted"/>
<dbReference type="KEGG" id="ehx:EMIHUDRAFT_248072"/>
<dbReference type="GeneID" id="17257353"/>
<evidence type="ECO:0000256" key="1">
    <source>
        <dbReference type="ARBA" id="ARBA00022598"/>
    </source>
</evidence>
<evidence type="ECO:0000256" key="4">
    <source>
        <dbReference type="PROSITE-ProRule" id="PRU00409"/>
    </source>
</evidence>
<accession>A0A0D3IIW4</accession>
<dbReference type="RefSeq" id="XP_005763628.1">
    <property type="nucleotide sequence ID" value="XM_005763571.1"/>
</dbReference>
<dbReference type="PANTHER" id="PTHR43585:SF2">
    <property type="entry name" value="ATP-GRASP ENZYME FSQD"/>
    <property type="match status" value="1"/>
</dbReference>
<dbReference type="GO" id="GO:0005524">
    <property type="term" value="F:ATP binding"/>
    <property type="evidence" value="ECO:0007669"/>
    <property type="project" value="UniProtKB-UniRule"/>
</dbReference>
<organism evidence="6 7">
    <name type="scientific">Emiliania huxleyi (strain CCMP1516)</name>
    <dbReference type="NCBI Taxonomy" id="280463"/>
    <lineage>
        <taxon>Eukaryota</taxon>
        <taxon>Haptista</taxon>
        <taxon>Haptophyta</taxon>
        <taxon>Prymnesiophyceae</taxon>
        <taxon>Isochrysidales</taxon>
        <taxon>Noelaerhabdaceae</taxon>
        <taxon>Emiliania</taxon>
    </lineage>
</organism>
<sequence>MDMCQHEGKGANMLQILAERGAESIVDLRSPSRKLKCSQNASDYADALQALGAAGVQYTCIDLPEGDDAQAIANEVLPLMRPLGIQAVINGSFDDVVEVADLISERLCPETTNGYRLSEARHDKARMHEVVDEAGLRSLRSVEVHSYAAAVAHMREGRAAWPVVLKPRRAGGTFGVSVCHNEDELRSAIENTIGKTNPLGGTIDMLLLQPYVRGTEYVVNREDLVRSSSDVQGVVDYVKQTLDALGIRNGPSHTEVMRTDEGEVVLLEVNPRFQGCRPHARDAAALGRSAFEAVADSFLRPAIFMAEAEKPYTSEKAVCQLFLACPCEQAGALNKEMLSLIACLPTFVTFNRELYPLNRFCPRQGEREWFSRTGRVVFPPIRCKGRTTYLLNSPGVILLSDADATRLEADYDLIRRNERGLYLPAEPPFDCLCCKDKEGRMALCDGINPFEEEFALGQTLSQCQLALQNLDLTICAKKDTVSTRSVATTRSSTLLYARRAFLSIPFGSLGTPPEADFEA</sequence>
<reference evidence="6" key="2">
    <citation type="submission" date="2024-10" db="UniProtKB">
        <authorList>
            <consortium name="EnsemblProtists"/>
        </authorList>
    </citation>
    <scope>IDENTIFICATION</scope>
</reference>
<protein>
    <recommendedName>
        <fullName evidence="5">ATP-grasp domain-containing protein</fullName>
    </recommendedName>
</protein>
<keyword evidence="3 4" id="KW-0067">ATP-binding</keyword>
<dbReference type="EnsemblProtists" id="EOD11199">
    <property type="protein sequence ID" value="EOD11199"/>
    <property type="gene ID" value="EMIHUDRAFT_248072"/>
</dbReference>
<dbReference type="InterPro" id="IPR052032">
    <property type="entry name" value="ATP-dep_AA_Ligase"/>
</dbReference>
<evidence type="ECO:0000313" key="6">
    <source>
        <dbReference type="EnsemblProtists" id="EOD11199"/>
    </source>
</evidence>
<dbReference type="PANTHER" id="PTHR43585">
    <property type="entry name" value="FUMIPYRROLE BIOSYNTHESIS PROTEIN C"/>
    <property type="match status" value="1"/>
</dbReference>
<evidence type="ECO:0000256" key="3">
    <source>
        <dbReference type="ARBA" id="ARBA00022840"/>
    </source>
</evidence>
<name>A0A0D3IIW4_EMIH1</name>
<feature type="domain" description="ATP-grasp" evidence="5">
    <location>
        <begin position="128"/>
        <end position="184"/>
    </location>
</feature>
<dbReference type="PaxDb" id="2903-EOD11199"/>
<evidence type="ECO:0000313" key="7">
    <source>
        <dbReference type="Proteomes" id="UP000013827"/>
    </source>
</evidence>
<dbReference type="SUPFAM" id="SSF56059">
    <property type="entry name" value="Glutathione synthetase ATP-binding domain-like"/>
    <property type="match status" value="1"/>
</dbReference>